<evidence type="ECO:0000313" key="1">
    <source>
        <dbReference type="EMBL" id="CAB9503689.1"/>
    </source>
</evidence>
<dbReference type="EMBL" id="CAICTM010000172">
    <property type="protein sequence ID" value="CAB9503689.1"/>
    <property type="molecule type" value="Genomic_DNA"/>
</dbReference>
<dbReference type="OrthoDB" id="54217at2759"/>
<evidence type="ECO:0000313" key="2">
    <source>
        <dbReference type="Proteomes" id="UP001153069"/>
    </source>
</evidence>
<accession>A0A9N8DPS0</accession>
<comment type="caution">
    <text evidence="1">The sequence shown here is derived from an EMBL/GenBank/DDBJ whole genome shotgun (WGS) entry which is preliminary data.</text>
</comment>
<proteinExistence type="predicted"/>
<keyword evidence="2" id="KW-1185">Reference proteome</keyword>
<sequence length="297" mass="33966">MDSTKVGTFEHVPESVPSILHVKGHQDDAKPYDELNLEAQLNIDADQLADDWLQAHPNFDHSKVPILPTSGCQINLPYGTFTHNIKHELKLARSVPDNAAFLMDKYEWDQEIFDDIDWTCHGRALNRTKAHQTSMIKYLIGWHPVGTRVNKYDPKYPIACASCGYHEEDKDHVMSCPKRQTDRDNWKKAIKQYLDKHNTHPSLHATITSALNTLLDDGDIESIEHNADIQDIIDSQHNIGWEHIFKGRFSKLWAQNQDQHLKDNNLKTPRKNGQSWLTGLIHEMQCTTVVGPLGSPE</sequence>
<gene>
    <name evidence="1" type="ORF">SEMRO_173_G076451.1</name>
</gene>
<protein>
    <submittedName>
        <fullName evidence="1">Uncharacterized protein</fullName>
    </submittedName>
</protein>
<dbReference type="AlphaFoldDB" id="A0A9N8DPS0"/>
<name>A0A9N8DPS0_9STRA</name>
<organism evidence="1 2">
    <name type="scientific">Seminavis robusta</name>
    <dbReference type="NCBI Taxonomy" id="568900"/>
    <lineage>
        <taxon>Eukaryota</taxon>
        <taxon>Sar</taxon>
        <taxon>Stramenopiles</taxon>
        <taxon>Ochrophyta</taxon>
        <taxon>Bacillariophyta</taxon>
        <taxon>Bacillariophyceae</taxon>
        <taxon>Bacillariophycidae</taxon>
        <taxon>Naviculales</taxon>
        <taxon>Naviculaceae</taxon>
        <taxon>Seminavis</taxon>
    </lineage>
</organism>
<dbReference type="Proteomes" id="UP001153069">
    <property type="component" value="Unassembled WGS sequence"/>
</dbReference>
<reference evidence="1" key="1">
    <citation type="submission" date="2020-06" db="EMBL/GenBank/DDBJ databases">
        <authorList>
            <consortium name="Plant Systems Biology data submission"/>
        </authorList>
    </citation>
    <scope>NUCLEOTIDE SEQUENCE</scope>
    <source>
        <strain evidence="1">D6</strain>
    </source>
</reference>